<name>A0A9W6JCA8_9HYPH</name>
<comment type="caution">
    <text evidence="2">The sequence shown here is derived from an EMBL/GenBank/DDBJ whole genome shotgun (WGS) entry which is preliminary data.</text>
</comment>
<dbReference type="PANTHER" id="PTHR43681:SF1">
    <property type="entry name" value="SARCALUMENIN"/>
    <property type="match status" value="1"/>
</dbReference>
<organism evidence="2 3">
    <name type="scientific">Ancylobacter dichloromethanicus</name>
    <dbReference type="NCBI Taxonomy" id="518825"/>
    <lineage>
        <taxon>Bacteria</taxon>
        <taxon>Pseudomonadati</taxon>
        <taxon>Pseudomonadota</taxon>
        <taxon>Alphaproteobacteria</taxon>
        <taxon>Hyphomicrobiales</taxon>
        <taxon>Xanthobacteraceae</taxon>
        <taxon>Ancylobacter</taxon>
    </lineage>
</organism>
<keyword evidence="3" id="KW-1185">Reference proteome</keyword>
<feature type="domain" description="Dynamin N-terminal" evidence="1">
    <location>
        <begin position="48"/>
        <end position="213"/>
    </location>
</feature>
<dbReference type="InterPro" id="IPR027417">
    <property type="entry name" value="P-loop_NTPase"/>
</dbReference>
<evidence type="ECO:0000313" key="2">
    <source>
        <dbReference type="EMBL" id="GLK73761.1"/>
    </source>
</evidence>
<dbReference type="InterPro" id="IPR051943">
    <property type="entry name" value="TRAFAC_Dynamin-like_GTPase"/>
</dbReference>
<dbReference type="CDD" id="cd09912">
    <property type="entry name" value="DLP_2"/>
    <property type="match status" value="1"/>
</dbReference>
<dbReference type="PANTHER" id="PTHR43681">
    <property type="entry name" value="TRANSMEMBRANE GTPASE FZO"/>
    <property type="match status" value="1"/>
</dbReference>
<dbReference type="EMBL" id="BSFJ01000033">
    <property type="protein sequence ID" value="GLK73761.1"/>
    <property type="molecule type" value="Genomic_DNA"/>
</dbReference>
<gene>
    <name evidence="2" type="ORF">GCM10017643_38790</name>
</gene>
<evidence type="ECO:0000313" key="3">
    <source>
        <dbReference type="Proteomes" id="UP001143370"/>
    </source>
</evidence>
<dbReference type="Proteomes" id="UP001143370">
    <property type="component" value="Unassembled WGS sequence"/>
</dbReference>
<accession>A0A9W6JCA8</accession>
<reference evidence="2" key="2">
    <citation type="submission" date="2023-01" db="EMBL/GenBank/DDBJ databases">
        <authorList>
            <person name="Sun Q."/>
            <person name="Evtushenko L."/>
        </authorList>
    </citation>
    <scope>NUCLEOTIDE SEQUENCE</scope>
    <source>
        <strain evidence="2">VKM B-2484</strain>
    </source>
</reference>
<reference evidence="2" key="1">
    <citation type="journal article" date="2014" name="Int. J. Syst. Evol. Microbiol.">
        <title>Complete genome sequence of Corynebacterium casei LMG S-19264T (=DSM 44701T), isolated from a smear-ripened cheese.</title>
        <authorList>
            <consortium name="US DOE Joint Genome Institute (JGI-PGF)"/>
            <person name="Walter F."/>
            <person name="Albersmeier A."/>
            <person name="Kalinowski J."/>
            <person name="Ruckert C."/>
        </authorList>
    </citation>
    <scope>NUCLEOTIDE SEQUENCE</scope>
    <source>
        <strain evidence="2">VKM B-2484</strain>
    </source>
</reference>
<proteinExistence type="predicted"/>
<dbReference type="SUPFAM" id="SSF52540">
    <property type="entry name" value="P-loop containing nucleoside triphosphate hydrolases"/>
    <property type="match status" value="1"/>
</dbReference>
<dbReference type="RefSeq" id="WP_213376001.1">
    <property type="nucleotide sequence ID" value="NZ_BSFJ01000033.1"/>
</dbReference>
<evidence type="ECO:0000259" key="1">
    <source>
        <dbReference type="Pfam" id="PF00350"/>
    </source>
</evidence>
<dbReference type="Gene3D" id="3.40.50.300">
    <property type="entry name" value="P-loop containing nucleotide triphosphate hydrolases"/>
    <property type="match status" value="1"/>
</dbReference>
<dbReference type="AlphaFoldDB" id="A0A9W6JCA8"/>
<dbReference type="InterPro" id="IPR045063">
    <property type="entry name" value="Dynamin_N"/>
</dbReference>
<dbReference type="Pfam" id="PF00350">
    <property type="entry name" value="Dynamin_N"/>
    <property type="match status" value="1"/>
</dbReference>
<protein>
    <recommendedName>
        <fullName evidence="1">Dynamin N-terminal domain-containing protein</fullName>
    </recommendedName>
</protein>
<sequence length="588" mass="64931">MISSEFHGIADIAAAIEEAIDRPSSGQRRLLDRLSEQAIRLTETTFQLAVLGQFKRGKSTLLNAFIGYPLLSAGVVPLTAVPTFLSASPTTYVRVKYLGGHTEAQEFANFEELAAAITGVTTEDHNPHNVKGLERVDVGVPSNQWLGDITLIDTPGIGSTHAHNTDAAHAVLPQCDAALFVLSVDPPITEVEVEYLATICRTVSRIIVVLNKVDLVERRDQDKALAFLSSVLSRQPEPQLDHRIFPVSARQALAARQSGDRDGLQESGLIALEEYIRSSLLDNKRRHLEISIAKKSLDIVEALVADAALTERALTLPLAELDAKVTVFEKAASDFAQERDSLHDLLSGEWRRALDKLGALCQAAESRARSQLDRAVSDVTTFSGPESDQAVIQSVMSVVFDKEFETIANAVDNDLTAAVAVHQQRYYALASRVRETAAALMDVPVSTIAPDDWFQIVREPYWVSQARVESLGSITIDGLAHLLPARLRRKRQKRKLIEAVRAAVTRNISDLHWTMQQNIDDSFRRLLFSSRDAIDASVAATRDVLVMAQDRRCSDDVSLHDEIERVRASIGRLKILRDQLGLHLQRGW</sequence>